<gene>
    <name evidence="5" type="ORF">CC86DRAFT_362654</name>
</gene>
<proteinExistence type="inferred from homology"/>
<dbReference type="PANTHER" id="PTHR43248">
    <property type="entry name" value="2-SUCCINYL-6-HYDROXY-2,4-CYCLOHEXADIENE-1-CARBOXYLATE SYNTHASE"/>
    <property type="match status" value="1"/>
</dbReference>
<sequence length="528" mass="57663">MALANSILFTSLLSTLVAAVPTPDVLRAREVNLTAVTFASVVPSSKINWVPCYGPKLQCTYLTVPLDYKNTSAGTTDVAFIRYLISEDIEDLLFNPGGPGESGIEHLVDSGEQFAKRWGYNPVSFDPRGVKWTAPNVACSYNKSSTLEKRQIHPLGDLKKDWNEILEKNHACSLENKNTNAKYVGTYAIVQDMMHFTELQAAARGKDPKTALINYYGVSYGTLVGQTLVAAYPDRIKRVLLDANVYGVAHYQGWEPSGNDDIAHFIFLFSKLCFEAGDDWCVLAAGANSTEEVHARFDRALEILRLTPLKLDGKPFDDNAFLQELSGSMYNPRRGFRTIANLTASVLIRNASGAKVSRRDIVEPKTSDTALDIITSVDIAGRYPWKTYAQWKEAADKLASTLPYGAYGYATGLGSIGAGMSIIPPPSQLFPGFKAIRPRASVLFVNTVADHVTPTASARQMSKLFAGSGVVIVNGPGHGYTTSPSRCSNAIISKYMKDGTVPEKETLCEPDAKADYYFGAKAEAWTLE</sequence>
<dbReference type="EMBL" id="MU006245">
    <property type="protein sequence ID" value="KAF2819254.1"/>
    <property type="molecule type" value="Genomic_DNA"/>
</dbReference>
<reference evidence="5" key="1">
    <citation type="journal article" date="2020" name="Stud. Mycol.">
        <title>101 Dothideomycetes genomes: a test case for predicting lifestyles and emergence of pathogens.</title>
        <authorList>
            <person name="Haridas S."/>
            <person name="Albert R."/>
            <person name="Binder M."/>
            <person name="Bloem J."/>
            <person name="Labutti K."/>
            <person name="Salamov A."/>
            <person name="Andreopoulos B."/>
            <person name="Baker S."/>
            <person name="Barry K."/>
            <person name="Bills G."/>
            <person name="Bluhm B."/>
            <person name="Cannon C."/>
            <person name="Castanera R."/>
            <person name="Culley D."/>
            <person name="Daum C."/>
            <person name="Ezra D."/>
            <person name="Gonzalez J."/>
            <person name="Henrissat B."/>
            <person name="Kuo A."/>
            <person name="Liang C."/>
            <person name="Lipzen A."/>
            <person name="Lutzoni F."/>
            <person name="Magnuson J."/>
            <person name="Mondo S."/>
            <person name="Nolan M."/>
            <person name="Ohm R."/>
            <person name="Pangilinan J."/>
            <person name="Park H.-J."/>
            <person name="Ramirez L."/>
            <person name="Alfaro M."/>
            <person name="Sun H."/>
            <person name="Tritt A."/>
            <person name="Yoshinaga Y."/>
            <person name="Zwiers L.-H."/>
            <person name="Turgeon B."/>
            <person name="Goodwin S."/>
            <person name="Spatafora J."/>
            <person name="Crous P."/>
            <person name="Grigoriev I."/>
        </authorList>
    </citation>
    <scope>NUCLEOTIDE SEQUENCE</scope>
    <source>
        <strain evidence="5">CBS 113818</strain>
    </source>
</reference>
<dbReference type="InterPro" id="IPR029058">
    <property type="entry name" value="AB_hydrolase_fold"/>
</dbReference>
<dbReference type="SUPFAM" id="SSF53474">
    <property type="entry name" value="alpha/beta-Hydrolases"/>
    <property type="match status" value="1"/>
</dbReference>
<dbReference type="Pfam" id="PF08386">
    <property type="entry name" value="Abhydrolase_4"/>
    <property type="match status" value="1"/>
</dbReference>
<feature type="signal peptide" evidence="3">
    <location>
        <begin position="1"/>
        <end position="19"/>
    </location>
</feature>
<evidence type="ECO:0000256" key="1">
    <source>
        <dbReference type="ARBA" id="ARBA00010088"/>
    </source>
</evidence>
<dbReference type="InterPro" id="IPR013595">
    <property type="entry name" value="Pept_S33_TAP-like_C"/>
</dbReference>
<evidence type="ECO:0000259" key="4">
    <source>
        <dbReference type="Pfam" id="PF08386"/>
    </source>
</evidence>
<organism evidence="5 6">
    <name type="scientific">Ophiobolus disseminans</name>
    <dbReference type="NCBI Taxonomy" id="1469910"/>
    <lineage>
        <taxon>Eukaryota</taxon>
        <taxon>Fungi</taxon>
        <taxon>Dikarya</taxon>
        <taxon>Ascomycota</taxon>
        <taxon>Pezizomycotina</taxon>
        <taxon>Dothideomycetes</taxon>
        <taxon>Pleosporomycetidae</taxon>
        <taxon>Pleosporales</taxon>
        <taxon>Pleosporineae</taxon>
        <taxon>Phaeosphaeriaceae</taxon>
        <taxon>Ophiobolus</taxon>
    </lineage>
</organism>
<evidence type="ECO:0000313" key="6">
    <source>
        <dbReference type="Proteomes" id="UP000799424"/>
    </source>
</evidence>
<accession>A0A6A6ZG16</accession>
<dbReference type="PANTHER" id="PTHR43248:SF25">
    <property type="entry name" value="AB HYDROLASE-1 DOMAIN-CONTAINING PROTEIN-RELATED"/>
    <property type="match status" value="1"/>
</dbReference>
<keyword evidence="6" id="KW-1185">Reference proteome</keyword>
<dbReference type="InterPro" id="IPR051601">
    <property type="entry name" value="Serine_prot/Carboxylest_S33"/>
</dbReference>
<dbReference type="GO" id="GO:0016787">
    <property type="term" value="F:hydrolase activity"/>
    <property type="evidence" value="ECO:0007669"/>
    <property type="project" value="UniProtKB-KW"/>
</dbReference>
<dbReference type="Gene3D" id="3.40.50.1820">
    <property type="entry name" value="alpha/beta hydrolase"/>
    <property type="match status" value="1"/>
</dbReference>
<keyword evidence="3" id="KW-0732">Signal</keyword>
<evidence type="ECO:0000313" key="5">
    <source>
        <dbReference type="EMBL" id="KAF2819254.1"/>
    </source>
</evidence>
<name>A0A6A6ZG16_9PLEO</name>
<comment type="similarity">
    <text evidence="1">Belongs to the peptidase S33 family.</text>
</comment>
<keyword evidence="2" id="KW-0378">Hydrolase</keyword>
<protein>
    <recommendedName>
        <fullName evidence="4">Peptidase S33 tripeptidyl aminopeptidase-like C-terminal domain-containing protein</fullName>
    </recommendedName>
</protein>
<dbReference type="OrthoDB" id="425534at2759"/>
<evidence type="ECO:0000256" key="3">
    <source>
        <dbReference type="SAM" id="SignalP"/>
    </source>
</evidence>
<feature type="domain" description="Peptidase S33 tripeptidyl aminopeptidase-like C-terminal" evidence="4">
    <location>
        <begin position="440"/>
        <end position="508"/>
    </location>
</feature>
<evidence type="ECO:0000256" key="2">
    <source>
        <dbReference type="ARBA" id="ARBA00022801"/>
    </source>
</evidence>
<feature type="chain" id="PRO_5025631672" description="Peptidase S33 tripeptidyl aminopeptidase-like C-terminal domain-containing protein" evidence="3">
    <location>
        <begin position="20"/>
        <end position="528"/>
    </location>
</feature>
<dbReference type="AlphaFoldDB" id="A0A6A6ZG16"/>
<dbReference type="Proteomes" id="UP000799424">
    <property type="component" value="Unassembled WGS sequence"/>
</dbReference>